<dbReference type="GO" id="GO:0003677">
    <property type="term" value="F:DNA binding"/>
    <property type="evidence" value="ECO:0007669"/>
    <property type="project" value="UniProtKB-UniRule"/>
</dbReference>
<organism evidence="7 8">
    <name type="scientific">Eptatretus burgeri</name>
    <name type="common">Inshore hagfish</name>
    <dbReference type="NCBI Taxonomy" id="7764"/>
    <lineage>
        <taxon>Eukaryota</taxon>
        <taxon>Metazoa</taxon>
        <taxon>Chordata</taxon>
        <taxon>Craniata</taxon>
        <taxon>Vertebrata</taxon>
        <taxon>Cyclostomata</taxon>
        <taxon>Myxini</taxon>
        <taxon>Myxiniformes</taxon>
        <taxon>Myxinidae</taxon>
        <taxon>Eptatretinae</taxon>
        <taxon>Eptatretus</taxon>
    </lineage>
</organism>
<dbReference type="InterPro" id="IPR006612">
    <property type="entry name" value="THAP_Znf"/>
</dbReference>
<keyword evidence="4 5" id="KW-0238">DNA-binding</keyword>
<reference evidence="7" key="1">
    <citation type="submission" date="2025-08" db="UniProtKB">
        <authorList>
            <consortium name="Ensembl"/>
        </authorList>
    </citation>
    <scope>IDENTIFICATION</scope>
</reference>
<dbReference type="Ensembl" id="ENSEBUT00000026595.1">
    <property type="protein sequence ID" value="ENSEBUP00000026019.1"/>
    <property type="gene ID" value="ENSEBUG00000016034.1"/>
</dbReference>
<evidence type="ECO:0000256" key="2">
    <source>
        <dbReference type="ARBA" id="ARBA00022771"/>
    </source>
</evidence>
<proteinExistence type="predicted"/>
<feature type="domain" description="THAP-type" evidence="6">
    <location>
        <begin position="1"/>
        <end position="77"/>
    </location>
</feature>
<keyword evidence="3" id="KW-0862">Zinc</keyword>
<evidence type="ECO:0000259" key="6">
    <source>
        <dbReference type="PROSITE" id="PS50950"/>
    </source>
</evidence>
<dbReference type="PANTHER" id="PTHR47696">
    <property type="entry name" value="THAP DOMAIN-CONTAINING PROTEIN 2"/>
    <property type="match status" value="1"/>
</dbReference>
<accession>A0A8C4R6Q0</accession>
<dbReference type="GeneTree" id="ENSGT00990000206375"/>
<evidence type="ECO:0000256" key="5">
    <source>
        <dbReference type="PROSITE-ProRule" id="PRU00309"/>
    </source>
</evidence>
<dbReference type="PANTHER" id="PTHR47696:SF2">
    <property type="entry name" value="PROVISIONAL ORTHOLOG OF THAP DOMAIN CONTAINING 1"/>
    <property type="match status" value="1"/>
</dbReference>
<evidence type="ECO:0000256" key="4">
    <source>
        <dbReference type="ARBA" id="ARBA00023125"/>
    </source>
</evidence>
<keyword evidence="1" id="KW-0479">Metal-binding</keyword>
<evidence type="ECO:0000313" key="8">
    <source>
        <dbReference type="Proteomes" id="UP000694388"/>
    </source>
</evidence>
<keyword evidence="8" id="KW-1185">Reference proteome</keyword>
<dbReference type="InterPro" id="IPR026521">
    <property type="entry name" value="THAP2"/>
</dbReference>
<evidence type="ECO:0000256" key="3">
    <source>
        <dbReference type="ARBA" id="ARBA00022833"/>
    </source>
</evidence>
<evidence type="ECO:0000313" key="7">
    <source>
        <dbReference type="Ensembl" id="ENSEBUP00000026019.1"/>
    </source>
</evidence>
<dbReference type="OMA" id="AEDTECM"/>
<protein>
    <recommendedName>
        <fullName evidence="6">THAP-type domain-containing protein</fullName>
    </recommendedName>
</protein>
<dbReference type="PROSITE" id="PS50950">
    <property type="entry name" value="ZF_THAP"/>
    <property type="match status" value="1"/>
</dbReference>
<sequence length="204" mass="24177">MKLCTTWPSKCDCRLFIAVATPHDTTSLMKEWLVKMRRDYWTPHSYSTICSDHFEERCFDRTGQTTRLYKDAVPTVFNFPHPNTQNFKTSHQATPRRQTALEDITHSNINVPITPAKKSATIHDHTYSINESPRSVKRKLDRMFDHTTTLKKRLKSSQSKSRHLRKKVDTLENIETTVWWTTPQHHPDTHYHSLTWSLWFPSYY</sequence>
<dbReference type="SMART" id="SM00692">
    <property type="entry name" value="DM3"/>
    <property type="match status" value="1"/>
</dbReference>
<evidence type="ECO:0000256" key="1">
    <source>
        <dbReference type="ARBA" id="ARBA00022723"/>
    </source>
</evidence>
<dbReference type="SUPFAM" id="SSF57716">
    <property type="entry name" value="Glucocorticoid receptor-like (DNA-binding domain)"/>
    <property type="match status" value="1"/>
</dbReference>
<dbReference type="SMART" id="SM00980">
    <property type="entry name" value="THAP"/>
    <property type="match status" value="1"/>
</dbReference>
<dbReference type="Pfam" id="PF05485">
    <property type="entry name" value="THAP"/>
    <property type="match status" value="1"/>
</dbReference>
<reference evidence="7" key="2">
    <citation type="submission" date="2025-09" db="UniProtKB">
        <authorList>
            <consortium name="Ensembl"/>
        </authorList>
    </citation>
    <scope>IDENTIFICATION</scope>
</reference>
<keyword evidence="2 5" id="KW-0863">Zinc-finger</keyword>
<dbReference type="AlphaFoldDB" id="A0A8C4R6Q0"/>
<dbReference type="Proteomes" id="UP000694388">
    <property type="component" value="Unplaced"/>
</dbReference>
<name>A0A8C4R6Q0_EPTBU</name>
<dbReference type="GO" id="GO:0008270">
    <property type="term" value="F:zinc ion binding"/>
    <property type="evidence" value="ECO:0007669"/>
    <property type="project" value="UniProtKB-KW"/>
</dbReference>